<reference evidence="1" key="1">
    <citation type="submission" date="2018-02" db="EMBL/GenBank/DDBJ databases">
        <title>Rhizophora mucronata_Transcriptome.</title>
        <authorList>
            <person name="Meera S.P."/>
            <person name="Sreeshan A."/>
            <person name="Augustine A."/>
        </authorList>
    </citation>
    <scope>NUCLEOTIDE SEQUENCE</scope>
    <source>
        <tissue evidence="1">Leaf</tissue>
    </source>
</reference>
<organism evidence="1">
    <name type="scientific">Rhizophora mucronata</name>
    <name type="common">Asiatic mangrove</name>
    <dbReference type="NCBI Taxonomy" id="61149"/>
    <lineage>
        <taxon>Eukaryota</taxon>
        <taxon>Viridiplantae</taxon>
        <taxon>Streptophyta</taxon>
        <taxon>Embryophyta</taxon>
        <taxon>Tracheophyta</taxon>
        <taxon>Spermatophyta</taxon>
        <taxon>Magnoliopsida</taxon>
        <taxon>eudicotyledons</taxon>
        <taxon>Gunneridae</taxon>
        <taxon>Pentapetalae</taxon>
        <taxon>rosids</taxon>
        <taxon>fabids</taxon>
        <taxon>Malpighiales</taxon>
        <taxon>Rhizophoraceae</taxon>
        <taxon>Rhizophora</taxon>
    </lineage>
</organism>
<name>A0A2P2J1I1_RHIMU</name>
<protein>
    <submittedName>
        <fullName evidence="1">Uncharacterized protein</fullName>
    </submittedName>
</protein>
<dbReference type="EMBL" id="GGEC01006853">
    <property type="protein sequence ID" value="MBW87336.1"/>
    <property type="molecule type" value="Transcribed_RNA"/>
</dbReference>
<proteinExistence type="predicted"/>
<sequence length="17" mass="2082">MFNCLSFALQRLLRKQL</sequence>
<accession>A0A2P2J1I1</accession>
<dbReference type="AlphaFoldDB" id="A0A2P2J1I1"/>
<evidence type="ECO:0000313" key="1">
    <source>
        <dbReference type="EMBL" id="MBW87336.1"/>
    </source>
</evidence>